<accession>A0A1G8X4V2</accession>
<evidence type="ECO:0000313" key="3">
    <source>
        <dbReference type="Proteomes" id="UP000198856"/>
    </source>
</evidence>
<reference evidence="2 3" key="1">
    <citation type="submission" date="2016-10" db="EMBL/GenBank/DDBJ databases">
        <authorList>
            <person name="de Groot N.N."/>
        </authorList>
    </citation>
    <scope>NUCLEOTIDE SEQUENCE [LARGE SCALE GENOMIC DNA]</scope>
    <source>
        <strain evidence="2 3">IBRC-M10015</strain>
    </source>
</reference>
<dbReference type="Pfam" id="PF24422">
    <property type="entry name" value="DUF7552"/>
    <property type="match status" value="1"/>
</dbReference>
<dbReference type="STRING" id="890420.SAMN05216226_11075"/>
<gene>
    <name evidence="2" type="ORF">SAMN05216226_11075</name>
</gene>
<dbReference type="OrthoDB" id="342580at2157"/>
<protein>
    <recommendedName>
        <fullName evidence="1">DUF7552 domain-containing protein</fullName>
    </recommendedName>
</protein>
<sequence>MIETPLTDIRSYIESLSSDSGEYYLVCARTGEQPVPAAGCRFDSREQARAGARATEQYRAQLRQYDPRVACHDIIVCQAHAPPERATVVRRGEPA</sequence>
<feature type="domain" description="DUF7552" evidence="1">
    <location>
        <begin position="6"/>
        <end position="79"/>
    </location>
</feature>
<organism evidence="2 3">
    <name type="scientific">Halovenus aranensis</name>
    <dbReference type="NCBI Taxonomy" id="890420"/>
    <lineage>
        <taxon>Archaea</taxon>
        <taxon>Methanobacteriati</taxon>
        <taxon>Methanobacteriota</taxon>
        <taxon>Stenosarchaea group</taxon>
        <taxon>Halobacteria</taxon>
        <taxon>Halobacteriales</taxon>
        <taxon>Haloarculaceae</taxon>
        <taxon>Halovenus</taxon>
    </lineage>
</organism>
<dbReference type="Proteomes" id="UP000198856">
    <property type="component" value="Unassembled WGS sequence"/>
</dbReference>
<evidence type="ECO:0000259" key="1">
    <source>
        <dbReference type="Pfam" id="PF24422"/>
    </source>
</evidence>
<evidence type="ECO:0000313" key="2">
    <source>
        <dbReference type="EMBL" id="SDJ84770.1"/>
    </source>
</evidence>
<dbReference type="RefSeq" id="WP_092703020.1">
    <property type="nucleotide sequence ID" value="NZ_FNFC01000010.1"/>
</dbReference>
<proteinExistence type="predicted"/>
<dbReference type="EMBL" id="FNFC01000010">
    <property type="protein sequence ID" value="SDJ84770.1"/>
    <property type="molecule type" value="Genomic_DNA"/>
</dbReference>
<dbReference type="AlphaFoldDB" id="A0A1G8X4V2"/>
<dbReference type="InterPro" id="IPR055974">
    <property type="entry name" value="DUF7552"/>
</dbReference>
<keyword evidence="3" id="KW-1185">Reference proteome</keyword>
<name>A0A1G8X4V2_9EURY</name>